<dbReference type="Gene3D" id="2.60.40.10">
    <property type="entry name" value="Immunoglobulins"/>
    <property type="match status" value="1"/>
</dbReference>
<dbReference type="InterPro" id="IPR013106">
    <property type="entry name" value="Ig_V-set"/>
</dbReference>
<reference evidence="5" key="1">
    <citation type="submission" date="2018-07" db="EMBL/GenBank/DDBJ databases">
        <title>Comparative genomics of catfishes provides insights into carnivory and benthic adaptation.</title>
        <authorList>
            <person name="Zhang Y."/>
            <person name="Wang D."/>
            <person name="Peng Z."/>
            <person name="Zheng S."/>
            <person name="Shao F."/>
            <person name="Tao W."/>
        </authorList>
    </citation>
    <scope>NUCLEOTIDE SEQUENCE</scope>
    <source>
        <strain evidence="5">Chongqing</strain>
    </source>
</reference>
<keyword evidence="6" id="KW-1185">Reference proteome</keyword>
<evidence type="ECO:0000256" key="1">
    <source>
        <dbReference type="ARBA" id="ARBA00022729"/>
    </source>
</evidence>
<dbReference type="InterPro" id="IPR003599">
    <property type="entry name" value="Ig_sub"/>
</dbReference>
<dbReference type="CDD" id="cd00099">
    <property type="entry name" value="IgV"/>
    <property type="match status" value="1"/>
</dbReference>
<feature type="signal peptide" evidence="3">
    <location>
        <begin position="1"/>
        <end position="17"/>
    </location>
</feature>
<comment type="caution">
    <text evidence="5">The sequence shown here is derived from an EMBL/GenBank/DDBJ whole genome shotgun (WGS) entry which is preliminary data.</text>
</comment>
<sequence>MIIVLVSFICFIGYSQSDRVFQNPPHLYGSQKQSVKIHCEHSVPNYNQVNWYRQTQDHGLAFIGYQLASSSKIETDFNDKVEIAGDGNKNVTLTIKSLLSDDSVVYFCAAYYTVLHICFIQYKNLCVNILYTSQTPAPVARE</sequence>
<dbReference type="GO" id="GO:0007166">
    <property type="term" value="P:cell surface receptor signaling pathway"/>
    <property type="evidence" value="ECO:0007669"/>
    <property type="project" value="TreeGrafter"/>
</dbReference>
<dbReference type="AlphaFoldDB" id="A0AAD5AMF0"/>
<name>A0AAD5AMF0_SILAS</name>
<evidence type="ECO:0000256" key="3">
    <source>
        <dbReference type="SAM" id="SignalP"/>
    </source>
</evidence>
<evidence type="ECO:0000256" key="2">
    <source>
        <dbReference type="ARBA" id="ARBA00022859"/>
    </source>
</evidence>
<dbReference type="Proteomes" id="UP001205998">
    <property type="component" value="Unassembled WGS sequence"/>
</dbReference>
<dbReference type="EMBL" id="MU551677">
    <property type="protein sequence ID" value="KAI5618825.1"/>
    <property type="molecule type" value="Genomic_DNA"/>
</dbReference>
<proteinExistence type="predicted"/>
<feature type="chain" id="PRO_5041928111" description="Ig-like domain-containing protein" evidence="3">
    <location>
        <begin position="18"/>
        <end position="142"/>
    </location>
</feature>
<keyword evidence="2" id="KW-0391">Immunity</keyword>
<protein>
    <recommendedName>
        <fullName evidence="4">Ig-like domain-containing protein</fullName>
    </recommendedName>
</protein>
<dbReference type="Pfam" id="PF07686">
    <property type="entry name" value="V-set"/>
    <property type="match status" value="1"/>
</dbReference>
<accession>A0AAD5AMF0</accession>
<feature type="domain" description="Ig-like" evidence="4">
    <location>
        <begin position="18"/>
        <end position="110"/>
    </location>
</feature>
<evidence type="ECO:0000313" key="5">
    <source>
        <dbReference type="EMBL" id="KAI5618825.1"/>
    </source>
</evidence>
<dbReference type="InterPro" id="IPR036179">
    <property type="entry name" value="Ig-like_dom_sf"/>
</dbReference>
<dbReference type="PANTHER" id="PTHR23268">
    <property type="entry name" value="T-CELL RECEPTOR BETA CHAIN"/>
    <property type="match status" value="1"/>
</dbReference>
<dbReference type="GO" id="GO:0002376">
    <property type="term" value="P:immune system process"/>
    <property type="evidence" value="ECO:0007669"/>
    <property type="project" value="UniProtKB-KW"/>
</dbReference>
<dbReference type="InterPro" id="IPR050413">
    <property type="entry name" value="TCR_beta_variable"/>
</dbReference>
<dbReference type="InterPro" id="IPR013783">
    <property type="entry name" value="Ig-like_fold"/>
</dbReference>
<evidence type="ECO:0000259" key="4">
    <source>
        <dbReference type="PROSITE" id="PS50835"/>
    </source>
</evidence>
<keyword evidence="1 3" id="KW-0732">Signal</keyword>
<dbReference type="GO" id="GO:0005886">
    <property type="term" value="C:plasma membrane"/>
    <property type="evidence" value="ECO:0007669"/>
    <property type="project" value="TreeGrafter"/>
</dbReference>
<dbReference type="SMART" id="SM00409">
    <property type="entry name" value="IG"/>
    <property type="match status" value="1"/>
</dbReference>
<dbReference type="InterPro" id="IPR007110">
    <property type="entry name" value="Ig-like_dom"/>
</dbReference>
<evidence type="ECO:0000313" key="6">
    <source>
        <dbReference type="Proteomes" id="UP001205998"/>
    </source>
</evidence>
<gene>
    <name evidence="5" type="ORF">C0J50_21496</name>
</gene>
<dbReference type="SUPFAM" id="SSF48726">
    <property type="entry name" value="Immunoglobulin"/>
    <property type="match status" value="1"/>
</dbReference>
<dbReference type="SMART" id="SM00406">
    <property type="entry name" value="IGv"/>
    <property type="match status" value="1"/>
</dbReference>
<dbReference type="PROSITE" id="PS50835">
    <property type="entry name" value="IG_LIKE"/>
    <property type="match status" value="1"/>
</dbReference>
<organism evidence="5 6">
    <name type="scientific">Silurus asotus</name>
    <name type="common">Amur catfish</name>
    <name type="synonym">Parasilurus asotus</name>
    <dbReference type="NCBI Taxonomy" id="30991"/>
    <lineage>
        <taxon>Eukaryota</taxon>
        <taxon>Metazoa</taxon>
        <taxon>Chordata</taxon>
        <taxon>Craniata</taxon>
        <taxon>Vertebrata</taxon>
        <taxon>Euteleostomi</taxon>
        <taxon>Actinopterygii</taxon>
        <taxon>Neopterygii</taxon>
        <taxon>Teleostei</taxon>
        <taxon>Ostariophysi</taxon>
        <taxon>Siluriformes</taxon>
        <taxon>Siluridae</taxon>
        <taxon>Silurus</taxon>
    </lineage>
</organism>
<dbReference type="PANTHER" id="PTHR23268:SF28">
    <property type="entry name" value="T CELL RECEPTOR BETA VARIABLE 19"/>
    <property type="match status" value="1"/>
</dbReference>